<dbReference type="InterPro" id="IPR012337">
    <property type="entry name" value="RNaseH-like_sf"/>
</dbReference>
<dbReference type="GO" id="GO:0006508">
    <property type="term" value="P:proteolysis"/>
    <property type="evidence" value="ECO:0007669"/>
    <property type="project" value="UniProtKB-KW"/>
</dbReference>
<gene>
    <name evidence="11" type="ORF">EPI10_005425</name>
</gene>
<keyword evidence="7" id="KW-0695">RNA-directed DNA polymerase</keyword>
<feature type="domain" description="Reverse transcriptase" evidence="8">
    <location>
        <begin position="140"/>
        <end position="233"/>
    </location>
</feature>
<evidence type="ECO:0000256" key="2">
    <source>
        <dbReference type="ARBA" id="ARBA00022679"/>
    </source>
</evidence>
<dbReference type="Gene3D" id="3.30.70.270">
    <property type="match status" value="1"/>
</dbReference>
<comment type="caution">
    <text evidence="11">The sequence shown here is derived from an EMBL/GenBank/DDBJ whole genome shotgun (WGS) entry which is preliminary data.</text>
</comment>
<dbReference type="Pfam" id="PF00078">
    <property type="entry name" value="RVT_1"/>
    <property type="match status" value="1"/>
</dbReference>
<name>A0A5B6WPU8_9ROSI</name>
<keyword evidence="4" id="KW-0540">Nuclease</keyword>
<organism evidence="11 12">
    <name type="scientific">Gossypium australe</name>
    <dbReference type="NCBI Taxonomy" id="47621"/>
    <lineage>
        <taxon>Eukaryota</taxon>
        <taxon>Viridiplantae</taxon>
        <taxon>Streptophyta</taxon>
        <taxon>Embryophyta</taxon>
        <taxon>Tracheophyta</taxon>
        <taxon>Spermatophyta</taxon>
        <taxon>Magnoliopsida</taxon>
        <taxon>eudicotyledons</taxon>
        <taxon>Gunneridae</taxon>
        <taxon>Pentapetalae</taxon>
        <taxon>rosids</taxon>
        <taxon>malvids</taxon>
        <taxon>Malvales</taxon>
        <taxon>Malvaceae</taxon>
        <taxon>Malvoideae</taxon>
        <taxon>Gossypium</taxon>
    </lineage>
</organism>
<evidence type="ECO:0000256" key="5">
    <source>
        <dbReference type="ARBA" id="ARBA00022759"/>
    </source>
</evidence>
<dbReference type="Gene3D" id="3.10.10.10">
    <property type="entry name" value="HIV Type 1 Reverse Transcriptase, subunit A, domain 1"/>
    <property type="match status" value="1"/>
</dbReference>
<proteinExistence type="predicted"/>
<feature type="domain" description="Tf2-1-like SH3-like" evidence="10">
    <location>
        <begin position="542"/>
        <end position="607"/>
    </location>
</feature>
<dbReference type="GO" id="GO:0003964">
    <property type="term" value="F:RNA-directed DNA polymerase activity"/>
    <property type="evidence" value="ECO:0007669"/>
    <property type="project" value="UniProtKB-KW"/>
</dbReference>
<evidence type="ECO:0000256" key="3">
    <source>
        <dbReference type="ARBA" id="ARBA00022695"/>
    </source>
</evidence>
<evidence type="ECO:0000256" key="6">
    <source>
        <dbReference type="ARBA" id="ARBA00022801"/>
    </source>
</evidence>
<dbReference type="SUPFAM" id="SSF56672">
    <property type="entry name" value="DNA/RNA polymerases"/>
    <property type="match status" value="1"/>
</dbReference>
<evidence type="ECO:0000256" key="1">
    <source>
        <dbReference type="ARBA" id="ARBA00022670"/>
    </source>
</evidence>
<dbReference type="SUPFAM" id="SSF53098">
    <property type="entry name" value="Ribonuclease H-like"/>
    <property type="match status" value="1"/>
</dbReference>
<dbReference type="InterPro" id="IPR041373">
    <property type="entry name" value="RT_RNaseH"/>
</dbReference>
<evidence type="ECO:0000256" key="4">
    <source>
        <dbReference type="ARBA" id="ARBA00022722"/>
    </source>
</evidence>
<keyword evidence="3" id="KW-0548">Nucleotidyltransferase</keyword>
<dbReference type="CDD" id="cd09274">
    <property type="entry name" value="RNase_HI_RT_Ty3"/>
    <property type="match status" value="1"/>
</dbReference>
<keyword evidence="2" id="KW-0808">Transferase</keyword>
<dbReference type="Pfam" id="PF17917">
    <property type="entry name" value="RT_RNaseH"/>
    <property type="match status" value="1"/>
</dbReference>
<dbReference type="AlphaFoldDB" id="A0A5B6WPU8"/>
<dbReference type="CDD" id="cd01647">
    <property type="entry name" value="RT_LTR"/>
    <property type="match status" value="1"/>
</dbReference>
<evidence type="ECO:0000313" key="12">
    <source>
        <dbReference type="Proteomes" id="UP000325315"/>
    </source>
</evidence>
<accession>A0A5B6WPU8</accession>
<keyword evidence="1" id="KW-0645">Protease</keyword>
<dbReference type="Pfam" id="PF08284">
    <property type="entry name" value="RVP_2"/>
    <property type="match status" value="1"/>
</dbReference>
<dbReference type="OrthoDB" id="1738613at2759"/>
<dbReference type="PANTHER" id="PTHR37984">
    <property type="entry name" value="PROTEIN CBG26694"/>
    <property type="match status" value="1"/>
</dbReference>
<evidence type="ECO:0000259" key="10">
    <source>
        <dbReference type="Pfam" id="PF24626"/>
    </source>
</evidence>
<keyword evidence="6" id="KW-0378">Hydrolase</keyword>
<dbReference type="EMBL" id="SMMG02000002">
    <property type="protein sequence ID" value="KAA3483234.1"/>
    <property type="molecule type" value="Genomic_DNA"/>
</dbReference>
<dbReference type="InterPro" id="IPR036397">
    <property type="entry name" value="RNaseH_sf"/>
</dbReference>
<dbReference type="GO" id="GO:0008233">
    <property type="term" value="F:peptidase activity"/>
    <property type="evidence" value="ECO:0007669"/>
    <property type="project" value="UniProtKB-KW"/>
</dbReference>
<evidence type="ECO:0000259" key="8">
    <source>
        <dbReference type="Pfam" id="PF00078"/>
    </source>
</evidence>
<evidence type="ECO:0000259" key="9">
    <source>
        <dbReference type="Pfam" id="PF17917"/>
    </source>
</evidence>
<dbReference type="InterPro" id="IPR056924">
    <property type="entry name" value="SH3_Tf2-1"/>
</dbReference>
<reference evidence="12" key="1">
    <citation type="journal article" date="2019" name="Plant Biotechnol. J.">
        <title>Genome sequencing of the Australian wild diploid species Gossypium australe highlights disease resistance and delayed gland morphogenesis.</title>
        <authorList>
            <person name="Cai Y."/>
            <person name="Cai X."/>
            <person name="Wang Q."/>
            <person name="Wang P."/>
            <person name="Zhang Y."/>
            <person name="Cai C."/>
            <person name="Xu Y."/>
            <person name="Wang K."/>
            <person name="Zhou Z."/>
            <person name="Wang C."/>
            <person name="Geng S."/>
            <person name="Li B."/>
            <person name="Dong Q."/>
            <person name="Hou Y."/>
            <person name="Wang H."/>
            <person name="Ai P."/>
            <person name="Liu Z."/>
            <person name="Yi F."/>
            <person name="Sun M."/>
            <person name="An G."/>
            <person name="Cheng J."/>
            <person name="Zhang Y."/>
            <person name="Shi Q."/>
            <person name="Xie Y."/>
            <person name="Shi X."/>
            <person name="Chang Y."/>
            <person name="Huang F."/>
            <person name="Chen Y."/>
            <person name="Hong S."/>
            <person name="Mi L."/>
            <person name="Sun Q."/>
            <person name="Zhang L."/>
            <person name="Zhou B."/>
            <person name="Peng R."/>
            <person name="Zhang X."/>
            <person name="Liu F."/>
        </authorList>
    </citation>
    <scope>NUCLEOTIDE SEQUENCE [LARGE SCALE GENOMIC DNA]</scope>
    <source>
        <strain evidence="12">cv. PA1801</strain>
    </source>
</reference>
<evidence type="ECO:0000256" key="7">
    <source>
        <dbReference type="ARBA" id="ARBA00022918"/>
    </source>
</evidence>
<dbReference type="Gene3D" id="3.30.420.10">
    <property type="entry name" value="Ribonuclease H-like superfamily/Ribonuclease H"/>
    <property type="match status" value="1"/>
</dbReference>
<dbReference type="PANTHER" id="PTHR37984:SF5">
    <property type="entry name" value="PROTEIN NYNRIN-LIKE"/>
    <property type="match status" value="1"/>
</dbReference>
<sequence>MLLPFDEFDLILGMDWLTVHNVLVNCGSKFIELKCENGDIIRVESGEPDSLPVLISSMTAKKYIRKGYESYLAVLLNTQDLKVKIESVPVVCEYLDVFPKELPRLPLTREVEFGIELAPGTTPISIAPYRMALLELIELKKDGSMRLCIDYRQLNKVTVKNKYPLPRINDLFDQLKRATVFSTIDLRSGYYQLRVKEQDVPKTAFRTRYGHYEFLVMPFGLTNAPAVFMDLMNLETAEEYIGDRSFLGLDGYYRRFSFEKLKALLTEAPVLVQPKPGKEFVLYSDASLNVLGCVLMQEGKLAATVSALKIWRHRLYGEKCRVFTDHKSLKYLMTPRDLNLRQRRWLELLKDYELMINYNPGKANVVVDALSRKSLFALRAMNTWLALSDDASILAELRARPMVCIPRDDELMREILHEAHSGCLSVHPSSQVKAEHQVPSGLLQPVMVPKWKWDCITMDFLSGFLLTPKKKDAVWVVVDRLTKSAHFILVHTDYPLENLTDLYVFEIVRLHKVPLSIISDRDPSFKKSYANLKRKKIEFQFGDKVFLEVSPWKKVLRFGKKGKLSPHVIGPYEVIEKIGLVAYRLALSSELEKIHDVLHVSMLHRYRSEPSHVISPTEIEIRLGMTYGKEPVKILAREVK</sequence>
<protein>
    <submittedName>
        <fullName evidence="11">DNA/RNA polymerases superfamily protein</fullName>
    </submittedName>
</protein>
<dbReference type="Proteomes" id="UP000325315">
    <property type="component" value="Unassembled WGS sequence"/>
</dbReference>
<feature type="domain" description="Reverse transcriptase RNase H-like" evidence="9">
    <location>
        <begin position="300"/>
        <end position="352"/>
    </location>
</feature>
<dbReference type="GO" id="GO:0003676">
    <property type="term" value="F:nucleic acid binding"/>
    <property type="evidence" value="ECO:0007669"/>
    <property type="project" value="InterPro"/>
</dbReference>
<dbReference type="InterPro" id="IPR050951">
    <property type="entry name" value="Retrovirus_Pol_polyprotein"/>
</dbReference>
<keyword evidence="12" id="KW-1185">Reference proteome</keyword>
<dbReference type="GO" id="GO:0004519">
    <property type="term" value="F:endonuclease activity"/>
    <property type="evidence" value="ECO:0007669"/>
    <property type="project" value="UniProtKB-KW"/>
</dbReference>
<evidence type="ECO:0000313" key="11">
    <source>
        <dbReference type="EMBL" id="KAA3483234.1"/>
    </source>
</evidence>
<dbReference type="InterPro" id="IPR043502">
    <property type="entry name" value="DNA/RNA_pol_sf"/>
</dbReference>
<dbReference type="Pfam" id="PF24626">
    <property type="entry name" value="SH3_Tf2-1"/>
    <property type="match status" value="1"/>
</dbReference>
<keyword evidence="5" id="KW-0255">Endonuclease</keyword>
<dbReference type="InterPro" id="IPR043128">
    <property type="entry name" value="Rev_trsase/Diguanyl_cyclase"/>
</dbReference>
<dbReference type="FunFam" id="3.10.10.10:FF:000007">
    <property type="entry name" value="Retrovirus-related Pol polyprotein from transposon 17.6-like Protein"/>
    <property type="match status" value="1"/>
</dbReference>
<dbReference type="InterPro" id="IPR000477">
    <property type="entry name" value="RT_dom"/>
</dbReference>